<evidence type="ECO:0000259" key="1">
    <source>
        <dbReference type="Pfam" id="PF06983"/>
    </source>
</evidence>
<dbReference type="InterPro" id="IPR028973">
    <property type="entry name" value="PhnB-like"/>
</dbReference>
<dbReference type="InterPro" id="IPR029068">
    <property type="entry name" value="Glyas_Bleomycin-R_OHBP_Dase"/>
</dbReference>
<dbReference type="RefSeq" id="WP_186076998.1">
    <property type="nucleotide sequence ID" value="NZ_CAJEWB010000007.1"/>
</dbReference>
<keyword evidence="2" id="KW-0808">Transferase</keyword>
<dbReference type="Proteomes" id="UP000588186">
    <property type="component" value="Unassembled WGS sequence"/>
</dbReference>
<name>A0A6V7RA67_9BACL</name>
<sequence length="130" mass="14926">MKSITPFLMFEGRAEEAIMFYQSVFDDVEVIFLNKFGPESKGWEGKIMQGLIRIGEQNIMISDSSISHNFSFTPSTSLFVECESTDDLTRYYNKIKSKGAILMPLDDYGFSKQFAWVSDPFGFSWQLNLN</sequence>
<proteinExistence type="predicted"/>
<dbReference type="GO" id="GO:0008168">
    <property type="term" value="F:methyltransferase activity"/>
    <property type="evidence" value="ECO:0007669"/>
    <property type="project" value="UniProtKB-KW"/>
</dbReference>
<comment type="caution">
    <text evidence="2">The sequence shown here is derived from an EMBL/GenBank/DDBJ whole genome shotgun (WGS) entry which is preliminary data.</text>
</comment>
<organism evidence="2 3">
    <name type="scientific">Phocicoccus pinnipedialis</name>
    <dbReference type="NCBI Taxonomy" id="110845"/>
    <lineage>
        <taxon>Bacteria</taxon>
        <taxon>Bacillati</taxon>
        <taxon>Bacillota</taxon>
        <taxon>Bacilli</taxon>
        <taxon>Bacillales</taxon>
        <taxon>Salinicoccaceae</taxon>
        <taxon>Phocicoccus</taxon>
    </lineage>
</organism>
<dbReference type="Gene3D" id="3.30.720.100">
    <property type="match status" value="1"/>
</dbReference>
<dbReference type="Pfam" id="PF06983">
    <property type="entry name" value="3-dmu-9_3-mt"/>
    <property type="match status" value="1"/>
</dbReference>
<protein>
    <submittedName>
        <fullName evidence="2">3-demethylubiquinone-9 3-methyltransferase</fullName>
    </submittedName>
</protein>
<dbReference type="GO" id="GO:0032259">
    <property type="term" value="P:methylation"/>
    <property type="evidence" value="ECO:0007669"/>
    <property type="project" value="UniProtKB-KW"/>
</dbReference>
<dbReference type="PANTHER" id="PTHR33990:SF4">
    <property type="entry name" value="PHNB-LIKE DOMAIN-CONTAINING PROTEIN"/>
    <property type="match status" value="1"/>
</dbReference>
<evidence type="ECO:0000313" key="3">
    <source>
        <dbReference type="Proteomes" id="UP000588186"/>
    </source>
</evidence>
<keyword evidence="2" id="KW-0830">Ubiquinone</keyword>
<dbReference type="PANTHER" id="PTHR33990">
    <property type="entry name" value="PROTEIN YJDN-RELATED"/>
    <property type="match status" value="1"/>
</dbReference>
<dbReference type="Gene3D" id="3.30.720.110">
    <property type="match status" value="1"/>
</dbReference>
<dbReference type="AlphaFoldDB" id="A0A6V7RA67"/>
<accession>A0A6V7RA67</accession>
<dbReference type="InterPro" id="IPR009725">
    <property type="entry name" value="3_dmu_93_MTrfase"/>
</dbReference>
<dbReference type="SUPFAM" id="SSF54593">
    <property type="entry name" value="Glyoxalase/Bleomycin resistance protein/Dihydroxybiphenyl dioxygenase"/>
    <property type="match status" value="1"/>
</dbReference>
<feature type="domain" description="PhnB-like" evidence="1">
    <location>
        <begin position="3"/>
        <end position="127"/>
    </location>
</feature>
<dbReference type="EMBL" id="CAJEWB010000007">
    <property type="protein sequence ID" value="CAD2073858.1"/>
    <property type="molecule type" value="Genomic_DNA"/>
</dbReference>
<keyword evidence="3" id="KW-1185">Reference proteome</keyword>
<dbReference type="CDD" id="cd06588">
    <property type="entry name" value="PhnB_like"/>
    <property type="match status" value="1"/>
</dbReference>
<keyword evidence="2" id="KW-0489">Methyltransferase</keyword>
<dbReference type="PIRSF" id="PIRSF021700">
    <property type="entry name" value="3_dmu_93_MTrfase"/>
    <property type="match status" value="1"/>
</dbReference>
<evidence type="ECO:0000313" key="2">
    <source>
        <dbReference type="EMBL" id="CAD2073858.1"/>
    </source>
</evidence>
<gene>
    <name evidence="2" type="ORF">JEOPIN946_00755</name>
</gene>
<reference evidence="2 3" key="1">
    <citation type="submission" date="2020-07" db="EMBL/GenBank/DDBJ databases">
        <authorList>
            <person name="Criscuolo A."/>
        </authorList>
    </citation>
    <scope>NUCLEOTIDE SEQUENCE [LARGE SCALE GENOMIC DNA]</scope>
    <source>
        <strain evidence="2">CIP107946</strain>
    </source>
</reference>